<dbReference type="PANTHER" id="PTHR24305">
    <property type="entry name" value="CYTOCHROME P450"/>
    <property type="match status" value="1"/>
</dbReference>
<dbReference type="GO" id="GO:0020037">
    <property type="term" value="F:heme binding"/>
    <property type="evidence" value="ECO:0007669"/>
    <property type="project" value="InterPro"/>
</dbReference>
<sequence length="511" mass="58144">MVSIPLCYYGAVVTALVRILYRVITLLCHFVDLFAWNILKDSLSVGIYRRFFHRLRHFPGPFGASLTKFWAFYQVTKGNYFKTVADLHREHGDFVRVGPRELDVCNLSAVNTVFGSTSPCLKGAWYDGTHMGDPSTAHVQLEKTHEGHGWKRRIWDVALASKSLRDYEPRVLRYVDKLLDAVKRESQKNDGVVDMGLYFSFFTFDVMGDLAFGESFHMLEDGKTHDYMKIVQGYAVANALICTIPWIASIFPWLPKLEAVESLYRFARKRVIDRLPFGEKPTDVFSYLLREDRVTKQKYTQKQLDVECVALIIGGSDTTSSSLASISYFLMTHPEKLDKLKAEIHAYDGPLDHANLAKFPYLNAVIKESLRLLPPIRSGMMHRVTPPEGITIEGTFIPGNVNIGIGSYEVQHDPRYWGKPDDFIPERWLGEGPEPCDRNAYLVFSYGPFSCVGKHLAYMELCNVVAAFIRAFDMELDPKYDVSSYIPSLKDAVISSRAYLPVVLKPREQKA</sequence>
<dbReference type="Gene3D" id="1.10.630.10">
    <property type="entry name" value="Cytochrome P450"/>
    <property type="match status" value="1"/>
</dbReference>
<dbReference type="GO" id="GO:0004497">
    <property type="term" value="F:monooxygenase activity"/>
    <property type="evidence" value="ECO:0007669"/>
    <property type="project" value="UniProtKB-KW"/>
</dbReference>
<dbReference type="InterPro" id="IPR001128">
    <property type="entry name" value="Cyt_P450"/>
</dbReference>
<dbReference type="GO" id="GO:0016705">
    <property type="term" value="F:oxidoreductase activity, acting on paired donors, with incorporation or reduction of molecular oxygen"/>
    <property type="evidence" value="ECO:0007669"/>
    <property type="project" value="InterPro"/>
</dbReference>
<dbReference type="SUPFAM" id="SSF48264">
    <property type="entry name" value="Cytochrome P450"/>
    <property type="match status" value="1"/>
</dbReference>
<dbReference type="CDD" id="cd11061">
    <property type="entry name" value="CYP67-like"/>
    <property type="match status" value="1"/>
</dbReference>
<dbReference type="InterPro" id="IPR002401">
    <property type="entry name" value="Cyt_P450_E_grp-I"/>
</dbReference>
<accession>A0A8E2EKB7</accession>
<dbReference type="InterPro" id="IPR050121">
    <property type="entry name" value="Cytochrome_P450_monoxygenase"/>
</dbReference>
<organism evidence="8 9">
    <name type="scientific">Lepidopterella palustris CBS 459.81</name>
    <dbReference type="NCBI Taxonomy" id="1314670"/>
    <lineage>
        <taxon>Eukaryota</taxon>
        <taxon>Fungi</taxon>
        <taxon>Dikarya</taxon>
        <taxon>Ascomycota</taxon>
        <taxon>Pezizomycotina</taxon>
        <taxon>Dothideomycetes</taxon>
        <taxon>Pleosporomycetidae</taxon>
        <taxon>Mytilinidiales</taxon>
        <taxon>Argynnaceae</taxon>
        <taxon>Lepidopterella</taxon>
    </lineage>
</organism>
<comment type="cofactor">
    <cofactor evidence="1 7">
        <name>heme</name>
        <dbReference type="ChEBI" id="CHEBI:30413"/>
    </cofactor>
</comment>
<keyword evidence="5 7" id="KW-0408">Iron</keyword>
<gene>
    <name evidence="8" type="ORF">K432DRAFT_431642</name>
</gene>
<name>A0A8E2EKB7_9PEZI</name>
<dbReference type="Proteomes" id="UP000250266">
    <property type="component" value="Unassembled WGS sequence"/>
</dbReference>
<dbReference type="OrthoDB" id="6692864at2759"/>
<protein>
    <submittedName>
        <fullName evidence="8">Cytochrome P450</fullName>
    </submittedName>
</protein>
<dbReference type="Pfam" id="PF00067">
    <property type="entry name" value="p450"/>
    <property type="match status" value="1"/>
</dbReference>
<feature type="binding site" description="axial binding residue" evidence="7">
    <location>
        <position position="451"/>
    </location>
    <ligand>
        <name>heme</name>
        <dbReference type="ChEBI" id="CHEBI:30413"/>
    </ligand>
    <ligandPart>
        <name>Fe</name>
        <dbReference type="ChEBI" id="CHEBI:18248"/>
    </ligandPart>
</feature>
<dbReference type="PRINTS" id="PR00385">
    <property type="entry name" value="P450"/>
</dbReference>
<dbReference type="PANTHER" id="PTHR24305:SF187">
    <property type="entry name" value="P450, PUTATIVE (EUROFUNG)-RELATED"/>
    <property type="match status" value="1"/>
</dbReference>
<proteinExistence type="inferred from homology"/>
<dbReference type="GO" id="GO:0005506">
    <property type="term" value="F:iron ion binding"/>
    <property type="evidence" value="ECO:0007669"/>
    <property type="project" value="InterPro"/>
</dbReference>
<evidence type="ECO:0000256" key="6">
    <source>
        <dbReference type="ARBA" id="ARBA00023033"/>
    </source>
</evidence>
<keyword evidence="4" id="KW-0560">Oxidoreductase</keyword>
<keyword evidence="6" id="KW-0503">Monooxygenase</keyword>
<comment type="similarity">
    <text evidence="2">Belongs to the cytochrome P450 family.</text>
</comment>
<evidence type="ECO:0000256" key="4">
    <source>
        <dbReference type="ARBA" id="ARBA00023002"/>
    </source>
</evidence>
<evidence type="ECO:0000256" key="3">
    <source>
        <dbReference type="ARBA" id="ARBA00022723"/>
    </source>
</evidence>
<evidence type="ECO:0000256" key="5">
    <source>
        <dbReference type="ARBA" id="ARBA00023004"/>
    </source>
</evidence>
<evidence type="ECO:0000313" key="8">
    <source>
        <dbReference type="EMBL" id="OCK85373.1"/>
    </source>
</evidence>
<dbReference type="InterPro" id="IPR036396">
    <property type="entry name" value="Cyt_P450_sf"/>
</dbReference>
<evidence type="ECO:0000313" key="9">
    <source>
        <dbReference type="Proteomes" id="UP000250266"/>
    </source>
</evidence>
<reference evidence="8 9" key="1">
    <citation type="journal article" date="2016" name="Nat. Commun.">
        <title>Ectomycorrhizal ecology is imprinted in the genome of the dominant symbiotic fungus Cenococcum geophilum.</title>
        <authorList>
            <consortium name="DOE Joint Genome Institute"/>
            <person name="Peter M."/>
            <person name="Kohler A."/>
            <person name="Ohm R.A."/>
            <person name="Kuo A."/>
            <person name="Krutzmann J."/>
            <person name="Morin E."/>
            <person name="Arend M."/>
            <person name="Barry K.W."/>
            <person name="Binder M."/>
            <person name="Choi C."/>
            <person name="Clum A."/>
            <person name="Copeland A."/>
            <person name="Grisel N."/>
            <person name="Haridas S."/>
            <person name="Kipfer T."/>
            <person name="LaButti K."/>
            <person name="Lindquist E."/>
            <person name="Lipzen A."/>
            <person name="Maire R."/>
            <person name="Meier B."/>
            <person name="Mihaltcheva S."/>
            <person name="Molinier V."/>
            <person name="Murat C."/>
            <person name="Poggeler S."/>
            <person name="Quandt C.A."/>
            <person name="Sperisen C."/>
            <person name="Tritt A."/>
            <person name="Tisserant E."/>
            <person name="Crous P.W."/>
            <person name="Henrissat B."/>
            <person name="Nehls U."/>
            <person name="Egli S."/>
            <person name="Spatafora J.W."/>
            <person name="Grigoriev I.V."/>
            <person name="Martin F.M."/>
        </authorList>
    </citation>
    <scope>NUCLEOTIDE SEQUENCE [LARGE SCALE GENOMIC DNA]</scope>
    <source>
        <strain evidence="8 9">CBS 459.81</strain>
    </source>
</reference>
<keyword evidence="7" id="KW-0349">Heme</keyword>
<dbReference type="EMBL" id="KV744820">
    <property type="protein sequence ID" value="OCK85373.1"/>
    <property type="molecule type" value="Genomic_DNA"/>
</dbReference>
<keyword evidence="9" id="KW-1185">Reference proteome</keyword>
<dbReference type="AlphaFoldDB" id="A0A8E2EKB7"/>
<keyword evidence="3 7" id="KW-0479">Metal-binding</keyword>
<evidence type="ECO:0000256" key="2">
    <source>
        <dbReference type="ARBA" id="ARBA00010617"/>
    </source>
</evidence>
<evidence type="ECO:0000256" key="1">
    <source>
        <dbReference type="ARBA" id="ARBA00001971"/>
    </source>
</evidence>
<dbReference type="PRINTS" id="PR00463">
    <property type="entry name" value="EP450I"/>
</dbReference>
<evidence type="ECO:0000256" key="7">
    <source>
        <dbReference type="PIRSR" id="PIRSR602401-1"/>
    </source>
</evidence>